<name>A0A2L2YEJ3_PARTP</name>
<feature type="domain" description="EF-hand" evidence="13">
    <location>
        <begin position="1"/>
        <end position="24"/>
    </location>
</feature>
<protein>
    <submittedName>
        <fullName evidence="14">Tyrosyl-DNA phosphodiesterase 1</fullName>
    </submittedName>
</protein>
<dbReference type="Pfam" id="PF06087">
    <property type="entry name" value="Tyr-DNA_phospho"/>
    <property type="match status" value="1"/>
</dbReference>
<dbReference type="EMBL" id="IAAA01020892">
    <property type="protein sequence ID" value="LAA06554.1"/>
    <property type="molecule type" value="mRNA"/>
</dbReference>
<accession>A0A2L2YEJ3</accession>
<keyword evidence="7" id="KW-0234">DNA repair</keyword>
<dbReference type="GO" id="GO:0006281">
    <property type="term" value="P:DNA repair"/>
    <property type="evidence" value="ECO:0007669"/>
    <property type="project" value="UniProtKB-KW"/>
</dbReference>
<dbReference type="PANTHER" id="PTHR12415:SF0">
    <property type="entry name" value="TYROSYL-DNA PHOSPHODIESTERASE 1"/>
    <property type="match status" value="1"/>
</dbReference>
<dbReference type="GO" id="GO:0003690">
    <property type="term" value="F:double-stranded DNA binding"/>
    <property type="evidence" value="ECO:0007669"/>
    <property type="project" value="TreeGrafter"/>
</dbReference>
<dbReference type="PROSITE" id="PS50222">
    <property type="entry name" value="EF_HAND_2"/>
    <property type="match status" value="1"/>
</dbReference>
<dbReference type="SUPFAM" id="SSF56024">
    <property type="entry name" value="Phospholipase D/nuclease"/>
    <property type="match status" value="2"/>
</dbReference>
<dbReference type="GO" id="GO:0004527">
    <property type="term" value="F:exonuclease activity"/>
    <property type="evidence" value="ECO:0007669"/>
    <property type="project" value="UniProtKB-KW"/>
</dbReference>
<dbReference type="GO" id="GO:0017005">
    <property type="term" value="F:3'-tyrosyl-DNA phosphodiesterase activity"/>
    <property type="evidence" value="ECO:0007669"/>
    <property type="project" value="TreeGrafter"/>
</dbReference>
<keyword evidence="5" id="KW-0378">Hydrolase</keyword>
<dbReference type="CDD" id="cd09193">
    <property type="entry name" value="PLDc_mTdp1_1"/>
    <property type="match status" value="1"/>
</dbReference>
<dbReference type="GO" id="GO:0003697">
    <property type="term" value="F:single-stranded DNA binding"/>
    <property type="evidence" value="ECO:0007669"/>
    <property type="project" value="TreeGrafter"/>
</dbReference>
<evidence type="ECO:0000256" key="1">
    <source>
        <dbReference type="ARBA" id="ARBA00004123"/>
    </source>
</evidence>
<sequence>MDSDSDRTIDSDELQEIIEQSKKRKNSSFVKPNNKKVHTISDSDSDNEVTVEQNKRKFTAIESGDNRPKCQYGKKCYRKNPDHIKNFSHEDADPKLAKKKSTAVEVKAAASDPKSVKKRFSAEVKTAAPGGLDYNFYLTKVHGIPERYNNKLTFDIKDILSLKDGGPLISSAQFNYMFDVRWLMKQYPEEYRKCPLTIVHGEQRTSKSSLEKSGADFSNVKFCQAKLNIPFGTHHTKMMFLLYKNGFRIVIHTSNIVDSDWYQRTQGIWMSPVLPECMNSESGESPTSFKADLLEYINAYEAPELNEWCQIIKKHNFSKVNVFLIGSVPGRHIGSKKTSFGHLKLRKVLNLNGNLKEVVQPDWPLIGQFSSIGSLGASPDQWLTGEFSTSLSTTKGSSLISQPAPLKLVYPTENNVRKSLEGYPAGASLPYSYKVATKQPYLKDFLHIWKSEMLGRSEASPHIKTYLRVSPSNAKIAWFLVTSANLSKAAWGALEKKGSQFMIRSYELGVLFLPKYFGKEVFTSPMGNNFSNIFPVPYDIPLQPYSKDDQPWIWDIPHIKAPDRFGNMWCPP</sequence>
<evidence type="ECO:0000256" key="11">
    <source>
        <dbReference type="PIRSR" id="PIRSR610347-3"/>
    </source>
</evidence>
<proteinExistence type="evidence at transcript level"/>
<evidence type="ECO:0000313" key="14">
    <source>
        <dbReference type="EMBL" id="LAA06554.1"/>
    </source>
</evidence>
<evidence type="ECO:0000256" key="12">
    <source>
        <dbReference type="SAM" id="MobiDB-lite"/>
    </source>
</evidence>
<dbReference type="OrthoDB" id="47785at2759"/>
<feature type="region of interest" description="Disordered" evidence="12">
    <location>
        <begin position="19"/>
        <end position="51"/>
    </location>
</feature>
<dbReference type="GO" id="GO:0005634">
    <property type="term" value="C:nucleus"/>
    <property type="evidence" value="ECO:0007669"/>
    <property type="project" value="UniProtKB-SubCell"/>
</dbReference>
<evidence type="ECO:0000256" key="3">
    <source>
        <dbReference type="ARBA" id="ARBA00022722"/>
    </source>
</evidence>
<evidence type="ECO:0000256" key="8">
    <source>
        <dbReference type="ARBA" id="ARBA00023242"/>
    </source>
</evidence>
<dbReference type="Pfam" id="PF10283">
    <property type="entry name" value="zf-CCHH"/>
    <property type="match status" value="1"/>
</dbReference>
<dbReference type="InterPro" id="IPR018247">
    <property type="entry name" value="EF_Hand_1_Ca_BS"/>
</dbReference>
<dbReference type="InterPro" id="IPR019406">
    <property type="entry name" value="APLF_PBZ"/>
</dbReference>
<dbReference type="InterPro" id="IPR010347">
    <property type="entry name" value="Tdp1"/>
</dbReference>
<feature type="site" description="Interaction with DNA" evidence="11">
    <location>
        <position position="487"/>
    </location>
</feature>
<dbReference type="GO" id="GO:0005509">
    <property type="term" value="F:calcium ion binding"/>
    <property type="evidence" value="ECO:0007669"/>
    <property type="project" value="InterPro"/>
</dbReference>
<feature type="active site" description="Proton donor/acceptor" evidence="9">
    <location>
        <position position="462"/>
    </location>
</feature>
<dbReference type="AlphaFoldDB" id="A0A2L2YEJ3"/>
<feature type="active site" description="Nucleophile" evidence="9">
    <location>
        <position position="235"/>
    </location>
</feature>
<feature type="binding site" evidence="10">
    <location>
        <position position="237"/>
    </location>
    <ligand>
        <name>substrate</name>
    </ligand>
</feature>
<dbReference type="InterPro" id="IPR002048">
    <property type="entry name" value="EF_hand_dom"/>
</dbReference>
<organism evidence="14">
    <name type="scientific">Parasteatoda tepidariorum</name>
    <name type="common">Common house spider</name>
    <name type="synonym">Achaearanea tepidariorum</name>
    <dbReference type="NCBI Taxonomy" id="114398"/>
    <lineage>
        <taxon>Eukaryota</taxon>
        <taxon>Metazoa</taxon>
        <taxon>Ecdysozoa</taxon>
        <taxon>Arthropoda</taxon>
        <taxon>Chelicerata</taxon>
        <taxon>Arachnida</taxon>
        <taxon>Araneae</taxon>
        <taxon>Araneomorphae</taxon>
        <taxon>Entelegynae</taxon>
        <taxon>Araneoidea</taxon>
        <taxon>Theridiidae</taxon>
        <taxon>Parasteatoda</taxon>
    </lineage>
</organism>
<comment type="subcellular location">
    <subcellularLocation>
        <location evidence="1">Nucleus</location>
    </subcellularLocation>
</comment>
<dbReference type="Gene3D" id="3.30.870.10">
    <property type="entry name" value="Endonuclease Chain A"/>
    <property type="match status" value="2"/>
</dbReference>
<keyword evidence="6" id="KW-0269">Exonuclease</keyword>
<evidence type="ECO:0000256" key="9">
    <source>
        <dbReference type="PIRSR" id="PIRSR610347-1"/>
    </source>
</evidence>
<keyword evidence="8" id="KW-0539">Nucleus</keyword>
<comment type="similarity">
    <text evidence="2">Belongs to the tyrosyl-DNA phosphodiesterase family.</text>
</comment>
<keyword evidence="3" id="KW-0540">Nuclease</keyword>
<keyword evidence="4" id="KW-0227">DNA damage</keyword>
<dbReference type="PANTHER" id="PTHR12415">
    <property type="entry name" value="TYROSYL-DNA PHOSPHODIESTERASE 1"/>
    <property type="match status" value="1"/>
</dbReference>
<evidence type="ECO:0000256" key="5">
    <source>
        <dbReference type="ARBA" id="ARBA00022801"/>
    </source>
</evidence>
<dbReference type="PROSITE" id="PS00018">
    <property type="entry name" value="EF_HAND_1"/>
    <property type="match status" value="1"/>
</dbReference>
<evidence type="ECO:0000256" key="7">
    <source>
        <dbReference type="ARBA" id="ARBA00023204"/>
    </source>
</evidence>
<evidence type="ECO:0000259" key="13">
    <source>
        <dbReference type="PROSITE" id="PS50222"/>
    </source>
</evidence>
<evidence type="ECO:0000256" key="2">
    <source>
        <dbReference type="ARBA" id="ARBA00010205"/>
    </source>
</evidence>
<evidence type="ECO:0000256" key="6">
    <source>
        <dbReference type="ARBA" id="ARBA00022839"/>
    </source>
</evidence>
<evidence type="ECO:0000256" key="10">
    <source>
        <dbReference type="PIRSR" id="PIRSR610347-2"/>
    </source>
</evidence>
<evidence type="ECO:0000256" key="4">
    <source>
        <dbReference type="ARBA" id="ARBA00022763"/>
    </source>
</evidence>
<reference evidence="14" key="1">
    <citation type="journal article" date="2016" name="Mol. Ecol. Resour.">
        <title>Evaluation of the impact of RNA preservation methods of spiders for de novo transcriptome assembly.</title>
        <authorList>
            <person name="Kono N."/>
            <person name="Nakamura H."/>
            <person name="Ito Y."/>
            <person name="Tomita M."/>
            <person name="Arakawa K."/>
        </authorList>
    </citation>
    <scope>NUCLEOTIDE SEQUENCE</scope>
    <source>
        <tissue evidence="14">Whole body</tissue>
    </source>
</reference>
<feature type="binding site" evidence="10">
    <location>
        <position position="464"/>
    </location>
    <ligand>
        <name>substrate</name>
    </ligand>
</feature>
<dbReference type="CDD" id="cd09195">
    <property type="entry name" value="PLDc_mTdp1_2"/>
    <property type="match status" value="1"/>
</dbReference>